<dbReference type="Proteomes" id="UP001652700">
    <property type="component" value="Unplaced"/>
</dbReference>
<dbReference type="RefSeq" id="XP_028138667.2">
    <property type="nucleotide sequence ID" value="XM_028282866.2"/>
</dbReference>
<organism evidence="1 2">
    <name type="scientific">Diabrotica virgifera virgifera</name>
    <name type="common">western corn rootworm</name>
    <dbReference type="NCBI Taxonomy" id="50390"/>
    <lineage>
        <taxon>Eukaryota</taxon>
        <taxon>Metazoa</taxon>
        <taxon>Ecdysozoa</taxon>
        <taxon>Arthropoda</taxon>
        <taxon>Hexapoda</taxon>
        <taxon>Insecta</taxon>
        <taxon>Pterygota</taxon>
        <taxon>Neoptera</taxon>
        <taxon>Endopterygota</taxon>
        <taxon>Coleoptera</taxon>
        <taxon>Polyphaga</taxon>
        <taxon>Cucujiformia</taxon>
        <taxon>Chrysomeloidea</taxon>
        <taxon>Chrysomelidae</taxon>
        <taxon>Galerucinae</taxon>
        <taxon>Diabroticina</taxon>
        <taxon>Diabroticites</taxon>
        <taxon>Diabrotica</taxon>
    </lineage>
</organism>
<reference evidence="1" key="1">
    <citation type="submission" date="2025-05" db="UniProtKB">
        <authorList>
            <consortium name="EnsemblMetazoa"/>
        </authorList>
    </citation>
    <scope>IDENTIFICATION</scope>
</reference>
<dbReference type="PANTHER" id="PTHR28653">
    <property type="match status" value="1"/>
</dbReference>
<dbReference type="GeneID" id="114333042"/>
<name>A0ABM5IQ91_DIAVI</name>
<sequence length="202" mass="23421">MVHKCTSRCMFRMVYLSPSFTFSLFVYIDAVSLVPSPDSKIIKEGVAIHFAEKGLNVWFISPSVLDNIPANIVPPDKEILQLITFIYLKDCKDLLNHLNTIHLWHKSPTVILICGFDIYTNIFEENYKPMLAALLSTTLLDSSVVCYKKNKKSTYLILTLQTIPDNYRDRIKVLYDMYFPNIITDQHEEIVIDKVVNYYINK</sequence>
<dbReference type="EnsemblMetazoa" id="XM_028282866.2">
    <property type="protein sequence ID" value="XP_028138667.2"/>
    <property type="gene ID" value="LOC114333042"/>
</dbReference>
<proteinExistence type="predicted"/>
<evidence type="ECO:0000313" key="2">
    <source>
        <dbReference type="Proteomes" id="UP001652700"/>
    </source>
</evidence>
<keyword evidence="2" id="KW-1185">Reference proteome</keyword>
<protein>
    <submittedName>
        <fullName evidence="1">Uncharacterized protein</fullName>
    </submittedName>
</protein>
<accession>A0ABM5IQ91</accession>
<evidence type="ECO:0000313" key="1">
    <source>
        <dbReference type="EnsemblMetazoa" id="XP_028138667.2"/>
    </source>
</evidence>
<dbReference type="PANTHER" id="PTHR28653:SF1">
    <property type="entry name" value="ATPASE SWSAP1"/>
    <property type="match status" value="1"/>
</dbReference>